<dbReference type="InterPro" id="IPR017853">
    <property type="entry name" value="GH"/>
</dbReference>
<comment type="caution">
    <text evidence="2">The sequence shown here is derived from an EMBL/GenBank/DDBJ whole genome shotgun (WGS) entry which is preliminary data.</text>
</comment>
<dbReference type="Proteomes" id="UP000643810">
    <property type="component" value="Unassembled WGS sequence"/>
</dbReference>
<keyword evidence="3" id="KW-1185">Reference proteome</keyword>
<evidence type="ECO:0000313" key="3">
    <source>
        <dbReference type="Proteomes" id="UP000643810"/>
    </source>
</evidence>
<evidence type="ECO:0008006" key="4">
    <source>
        <dbReference type="Google" id="ProtNLM"/>
    </source>
</evidence>
<dbReference type="Pfam" id="PF01183">
    <property type="entry name" value="Glyco_hydro_25"/>
    <property type="match status" value="1"/>
</dbReference>
<gene>
    <name evidence="2" type="ORF">H8R94_02765</name>
</gene>
<evidence type="ECO:0000256" key="1">
    <source>
        <dbReference type="ARBA" id="ARBA00010646"/>
    </source>
</evidence>
<sequence>MRVIDLSKYNTVTDWSAVAQNVSGVIIRCGYRGYVVGVISEDNKFRMYAEQCKAAGVPFGVYFMSQAITEDEAREEADYAVSMATAYGATLPIFIDSEDGDGTAREVRADGLSQDQRTAVVRTFCKQVRSHGLQAGVYASESWFKTRLHYEMIKGNLIWAAKYGVNDGTAHDQPALEKVDMWQYSSRGTVPGVAGSVDVNECYFELPSVAPVQQPEVLPATNTSVDAFYRVAVKDKATGKVSWLPEVKNLEDYAGLNEKKIIVGIMAKASQGQIRVQAHVRGKGWYSVVTGYDVNDRKNGFAGDLVNEIDAVMMYYVTPDALHRAIGGYKKAKYSVSVDKNSNFYSWQYDNETGISPDGKKQDGYAGTYGKPIDGVYLCFV</sequence>
<comment type="similarity">
    <text evidence="1">Belongs to the glycosyl hydrolase 25 family.</text>
</comment>
<protein>
    <recommendedName>
        <fullName evidence="4">Lyzozyme M1 (1,4-beta-N-acetylmuramidase)</fullName>
    </recommendedName>
</protein>
<reference evidence="2 3" key="1">
    <citation type="submission" date="2020-08" db="EMBL/GenBank/DDBJ databases">
        <title>Genome public.</title>
        <authorList>
            <person name="Liu C."/>
            <person name="Sun Q."/>
        </authorList>
    </citation>
    <scope>NUCLEOTIDE SEQUENCE [LARGE SCALE GENOMIC DNA]</scope>
    <source>
        <strain evidence="2 3">NSJ-9</strain>
    </source>
</reference>
<dbReference type="EMBL" id="JACOPG010000001">
    <property type="protein sequence ID" value="MBC5685546.1"/>
    <property type="molecule type" value="Genomic_DNA"/>
</dbReference>
<dbReference type="PANTHER" id="PTHR34135">
    <property type="entry name" value="LYSOZYME"/>
    <property type="match status" value="1"/>
</dbReference>
<organism evidence="2 3">
    <name type="scientific">Roseburia lenta</name>
    <dbReference type="NCBI Taxonomy" id="2763061"/>
    <lineage>
        <taxon>Bacteria</taxon>
        <taxon>Bacillati</taxon>
        <taxon>Bacillota</taxon>
        <taxon>Clostridia</taxon>
        <taxon>Lachnospirales</taxon>
        <taxon>Lachnospiraceae</taxon>
        <taxon>Roseburia</taxon>
    </lineage>
</organism>
<dbReference type="PANTHER" id="PTHR34135:SF2">
    <property type="entry name" value="LYSOZYME"/>
    <property type="match status" value="1"/>
</dbReference>
<dbReference type="RefSeq" id="WP_186853801.1">
    <property type="nucleotide sequence ID" value="NZ_JACOPG010000001.1"/>
</dbReference>
<accession>A0ABR7GFH2</accession>
<dbReference type="PROSITE" id="PS51904">
    <property type="entry name" value="GLYCOSYL_HYDROL_F25_2"/>
    <property type="match status" value="1"/>
</dbReference>
<name>A0ABR7GFH2_9FIRM</name>
<evidence type="ECO:0000313" key="2">
    <source>
        <dbReference type="EMBL" id="MBC5685546.1"/>
    </source>
</evidence>
<dbReference type="Gene3D" id="3.20.20.80">
    <property type="entry name" value="Glycosidases"/>
    <property type="match status" value="1"/>
</dbReference>
<dbReference type="InterPro" id="IPR002053">
    <property type="entry name" value="Glyco_hydro_25"/>
</dbReference>
<proteinExistence type="inferred from homology"/>
<dbReference type="SUPFAM" id="SSF51445">
    <property type="entry name" value="(Trans)glycosidases"/>
    <property type="match status" value="1"/>
</dbReference>